<organism evidence="2 3">
    <name type="scientific">Novosphingobium ovatum</name>
    <dbReference type="NCBI Taxonomy" id="1908523"/>
    <lineage>
        <taxon>Bacteria</taxon>
        <taxon>Pseudomonadati</taxon>
        <taxon>Pseudomonadota</taxon>
        <taxon>Alphaproteobacteria</taxon>
        <taxon>Sphingomonadales</taxon>
        <taxon>Sphingomonadaceae</taxon>
        <taxon>Novosphingobium</taxon>
    </lineage>
</organism>
<dbReference type="EMBL" id="JAAAPO010000002">
    <property type="protein sequence ID" value="NBC36250.1"/>
    <property type="molecule type" value="Genomic_DNA"/>
</dbReference>
<gene>
    <name evidence="2" type="ORF">GTZ99_06725</name>
</gene>
<keyword evidence="3" id="KW-1185">Reference proteome</keyword>
<comment type="caution">
    <text evidence="2">The sequence shown here is derived from an EMBL/GenBank/DDBJ whole genome shotgun (WGS) entry which is preliminary data.</text>
</comment>
<proteinExistence type="predicted"/>
<dbReference type="Pfam" id="PF14088">
    <property type="entry name" value="DUF4268"/>
    <property type="match status" value="1"/>
</dbReference>
<dbReference type="InterPro" id="IPR011856">
    <property type="entry name" value="tRNA_endonuc-like_dom_sf"/>
</dbReference>
<dbReference type="Proteomes" id="UP000753724">
    <property type="component" value="Unassembled WGS sequence"/>
</dbReference>
<accession>A0ABW9XCJ2</accession>
<dbReference type="InterPro" id="IPR025364">
    <property type="entry name" value="DUF4268"/>
</dbReference>
<protein>
    <submittedName>
        <fullName evidence="2">DUF4268 domain-containing protein</fullName>
    </submittedName>
</protein>
<name>A0ABW9XCJ2_9SPHN</name>
<evidence type="ECO:0000259" key="1">
    <source>
        <dbReference type="Pfam" id="PF14088"/>
    </source>
</evidence>
<reference evidence="3" key="1">
    <citation type="submission" date="2020-01" db="EMBL/GenBank/DDBJ databases">
        <title>Sphingomonas sp. strain CSW-10.</title>
        <authorList>
            <person name="Chen W.-M."/>
        </authorList>
    </citation>
    <scope>NUCLEOTIDE SEQUENCE [LARGE SCALE GENOMIC DNA]</scope>
    <source>
        <strain evidence="3">FSY-8</strain>
    </source>
</reference>
<dbReference type="Gene3D" id="3.40.1350.10">
    <property type="match status" value="1"/>
</dbReference>
<sequence>MPVYELVDGRLAAANQTLFQTEGLKERQDIQRMLREQIAVLGDDLFVLAEEYGGWVDSNRRIDLLCLDSDANLVVVELKRDDAGHMELQALRYAAMVARMTFAEAIDAHAEFRRRNGLDAEGAEAAILAFLRWDEAAEEGFAQSVRIVLASADFGKELTTAVLWLRDQGIDITCIRLSPCKLSDGRLLLDVQQIIPLPEAATFQTQIGLKRQAERKDLSEQHQRFVRFWGQLMALPNATFYHGKSVPVGGWLGGKTRVEGITINLSLRKSDCQAEINIDKGRGADGQNLAIFDHLLTHKAEIEARFGGALEWMRLEKARSCRVAAIRPGGASTPENEWDVLQQDLLNMAHRLHDAVIPFLEAQN</sequence>
<feature type="domain" description="DUF4268" evidence="1">
    <location>
        <begin position="228"/>
        <end position="356"/>
    </location>
</feature>
<evidence type="ECO:0000313" key="3">
    <source>
        <dbReference type="Proteomes" id="UP000753724"/>
    </source>
</evidence>
<dbReference type="RefSeq" id="WP_161717477.1">
    <property type="nucleotide sequence ID" value="NZ_JAAAPO010000002.1"/>
</dbReference>
<evidence type="ECO:0000313" key="2">
    <source>
        <dbReference type="EMBL" id="NBC36250.1"/>
    </source>
</evidence>